<reference evidence="1" key="1">
    <citation type="submission" date="2020-05" db="EMBL/GenBank/DDBJ databases">
        <authorList>
            <person name="Chiriac C."/>
            <person name="Salcher M."/>
            <person name="Ghai R."/>
            <person name="Kavagutti S V."/>
        </authorList>
    </citation>
    <scope>NUCLEOTIDE SEQUENCE</scope>
</reference>
<dbReference type="InterPro" id="IPR008257">
    <property type="entry name" value="Pept_M19"/>
</dbReference>
<accession>A0A6J6N8D1</accession>
<protein>
    <submittedName>
        <fullName evidence="1">Unannotated protein</fullName>
    </submittedName>
</protein>
<dbReference type="EMBL" id="CAFBRC010000078">
    <property type="protein sequence ID" value="CAB5076876.1"/>
    <property type="molecule type" value="Genomic_DNA"/>
</dbReference>
<dbReference type="EMBL" id="CAEZXN010000009">
    <property type="protein sequence ID" value="CAB4690893.1"/>
    <property type="molecule type" value="Genomic_DNA"/>
</dbReference>
<dbReference type="EMBL" id="CAEZXB010000028">
    <property type="protein sequence ID" value="CAB4682387.1"/>
    <property type="molecule type" value="Genomic_DNA"/>
</dbReference>
<dbReference type="SUPFAM" id="SSF51556">
    <property type="entry name" value="Metallo-dependent hydrolases"/>
    <property type="match status" value="1"/>
</dbReference>
<evidence type="ECO:0000313" key="3">
    <source>
        <dbReference type="EMBL" id="CAB4844321.1"/>
    </source>
</evidence>
<gene>
    <name evidence="1" type="ORF">UFOPK2342_01261</name>
    <name evidence="2" type="ORF">UFOPK2423_00571</name>
    <name evidence="3" type="ORF">UFOPK3266_01105</name>
    <name evidence="4" type="ORF">UFOPK4367_01107</name>
</gene>
<dbReference type="Pfam" id="PF01244">
    <property type="entry name" value="Peptidase_M19"/>
    <property type="match status" value="1"/>
</dbReference>
<proteinExistence type="predicted"/>
<dbReference type="GO" id="GO:0070573">
    <property type="term" value="F:metallodipeptidase activity"/>
    <property type="evidence" value="ECO:0007669"/>
    <property type="project" value="InterPro"/>
</dbReference>
<dbReference type="PANTHER" id="PTHR10443">
    <property type="entry name" value="MICROSOMAL DIPEPTIDASE"/>
    <property type="match status" value="1"/>
</dbReference>
<dbReference type="InterPro" id="IPR032466">
    <property type="entry name" value="Metal_Hydrolase"/>
</dbReference>
<dbReference type="Gene3D" id="3.20.20.140">
    <property type="entry name" value="Metal-dependent hydrolases"/>
    <property type="match status" value="1"/>
</dbReference>
<dbReference type="AlphaFoldDB" id="A0A6J6N8D1"/>
<dbReference type="PANTHER" id="PTHR10443:SF12">
    <property type="entry name" value="DIPEPTIDASE"/>
    <property type="match status" value="1"/>
</dbReference>
<name>A0A6J6N8D1_9ZZZZ</name>
<sequence>MAQNLMPMADCHNDLLLGVLHQQERGIADPFGDFWLPQLKAGGVALQVLPVYVEEQFIGEGALRRTLLLLECAWKIEEKYKSDVAICLNRGDIAKAMSEKKIALILALEGSEGMGSSLEVVDVFHRMGVRMMSLSWNRRTMMADGVGERDTGGKLTALGVQAVAELERLGIVLDISHLSENGFWHVNEVAKKPFIASHSSCFELRDHPRNLRDAQLKAVAASGGFVALNGFGEFLSKTPTVESYLDHAEYAVNMIGSQSVALGLDFMKDLMGHCDPILGGALTPLDSWPFVGGLDRPADLANLGPALTARLGEAAGQDVAWKTMATKLDSYLPEK</sequence>
<evidence type="ECO:0000313" key="1">
    <source>
        <dbReference type="EMBL" id="CAB4682387.1"/>
    </source>
</evidence>
<evidence type="ECO:0000313" key="4">
    <source>
        <dbReference type="EMBL" id="CAB5076876.1"/>
    </source>
</evidence>
<dbReference type="EMBL" id="CAFBAA010000029">
    <property type="protein sequence ID" value="CAB4844321.1"/>
    <property type="molecule type" value="Genomic_DNA"/>
</dbReference>
<dbReference type="GO" id="GO:0006508">
    <property type="term" value="P:proteolysis"/>
    <property type="evidence" value="ECO:0007669"/>
    <property type="project" value="InterPro"/>
</dbReference>
<evidence type="ECO:0000313" key="2">
    <source>
        <dbReference type="EMBL" id="CAB4690893.1"/>
    </source>
</evidence>
<organism evidence="1">
    <name type="scientific">freshwater metagenome</name>
    <dbReference type="NCBI Taxonomy" id="449393"/>
    <lineage>
        <taxon>unclassified sequences</taxon>
        <taxon>metagenomes</taxon>
        <taxon>ecological metagenomes</taxon>
    </lineage>
</organism>
<dbReference type="PROSITE" id="PS51365">
    <property type="entry name" value="RENAL_DIPEPTIDASE_2"/>
    <property type="match status" value="1"/>
</dbReference>